<dbReference type="Proteomes" id="UP001642409">
    <property type="component" value="Unassembled WGS sequence"/>
</dbReference>
<evidence type="ECO:0000313" key="2">
    <source>
        <dbReference type="Proteomes" id="UP001642409"/>
    </source>
</evidence>
<evidence type="ECO:0000313" key="1">
    <source>
        <dbReference type="EMBL" id="CAL5994452.1"/>
    </source>
</evidence>
<proteinExistence type="predicted"/>
<accession>A0ABP1HH48</accession>
<sequence>MKANTFDKLNKTLLRLNDQLYEKQQIVLKLHNDKLQMALLTNNKKFIYDMQKEVDLEQQNAKFEQENKKLHIVLNCQLSESQKCDLIISELENKISFLEHNYNNLKDLNEPQVRKLRYDSVDSNDIPHRIIKRQVQTGENDSFFSGK</sequence>
<gene>
    <name evidence="1" type="ORF">HINF_LOCUS13562</name>
</gene>
<reference evidence="1 2" key="1">
    <citation type="submission" date="2024-07" db="EMBL/GenBank/DDBJ databases">
        <authorList>
            <person name="Akdeniz Z."/>
        </authorList>
    </citation>
    <scope>NUCLEOTIDE SEQUENCE [LARGE SCALE GENOMIC DNA]</scope>
</reference>
<name>A0ABP1HH48_9EUKA</name>
<comment type="caution">
    <text evidence="1">The sequence shown here is derived from an EMBL/GenBank/DDBJ whole genome shotgun (WGS) entry which is preliminary data.</text>
</comment>
<organism evidence="1 2">
    <name type="scientific">Hexamita inflata</name>
    <dbReference type="NCBI Taxonomy" id="28002"/>
    <lineage>
        <taxon>Eukaryota</taxon>
        <taxon>Metamonada</taxon>
        <taxon>Diplomonadida</taxon>
        <taxon>Hexamitidae</taxon>
        <taxon>Hexamitinae</taxon>
        <taxon>Hexamita</taxon>
    </lineage>
</organism>
<protein>
    <submittedName>
        <fullName evidence="1">Pleckstrin-like</fullName>
    </submittedName>
</protein>
<keyword evidence="2" id="KW-1185">Reference proteome</keyword>
<dbReference type="EMBL" id="CAXDID020000031">
    <property type="protein sequence ID" value="CAL5994452.1"/>
    <property type="molecule type" value="Genomic_DNA"/>
</dbReference>